<organism evidence="2 3">
    <name type="scientific">Colletotrichum costaricense</name>
    <dbReference type="NCBI Taxonomy" id="1209916"/>
    <lineage>
        <taxon>Eukaryota</taxon>
        <taxon>Fungi</taxon>
        <taxon>Dikarya</taxon>
        <taxon>Ascomycota</taxon>
        <taxon>Pezizomycotina</taxon>
        <taxon>Sordariomycetes</taxon>
        <taxon>Hypocreomycetidae</taxon>
        <taxon>Glomerellales</taxon>
        <taxon>Glomerellaceae</taxon>
        <taxon>Colletotrichum</taxon>
        <taxon>Colletotrichum acutatum species complex</taxon>
    </lineage>
</organism>
<feature type="chain" id="PRO_5042506398" evidence="1">
    <location>
        <begin position="19"/>
        <end position="29"/>
    </location>
</feature>
<comment type="caution">
    <text evidence="2">The sequence shown here is derived from an EMBL/GenBank/DDBJ whole genome shotgun (WGS) entry which is preliminary data.</text>
</comment>
<protein>
    <submittedName>
        <fullName evidence="2">Uncharacterized protein</fullName>
    </submittedName>
</protein>
<dbReference type="AlphaFoldDB" id="A0AAI9YIG8"/>
<evidence type="ECO:0000256" key="1">
    <source>
        <dbReference type="SAM" id="SignalP"/>
    </source>
</evidence>
<proteinExistence type="predicted"/>
<gene>
    <name evidence="2" type="ORF">CCOS01_15001</name>
</gene>
<evidence type="ECO:0000313" key="2">
    <source>
        <dbReference type="EMBL" id="KAK1511239.1"/>
    </source>
</evidence>
<dbReference type="RefSeq" id="XP_060306328.1">
    <property type="nucleotide sequence ID" value="XM_060463143.1"/>
</dbReference>
<keyword evidence="3" id="KW-1185">Reference proteome</keyword>
<evidence type="ECO:0000313" key="3">
    <source>
        <dbReference type="Proteomes" id="UP001240678"/>
    </source>
</evidence>
<dbReference type="EMBL" id="MOOE01000022">
    <property type="protein sequence ID" value="KAK1511239.1"/>
    <property type="molecule type" value="Genomic_DNA"/>
</dbReference>
<sequence length="29" mass="3247">MRFSVVSIFTIVAALAEAQQCTPGRYQCR</sequence>
<keyword evidence="1" id="KW-0732">Signal</keyword>
<dbReference type="GeneID" id="85346690"/>
<reference evidence="2 3" key="1">
    <citation type="submission" date="2016-10" db="EMBL/GenBank/DDBJ databases">
        <title>The genome sequence of Colletotrichum fioriniae PJ7.</title>
        <authorList>
            <person name="Baroncelli R."/>
        </authorList>
    </citation>
    <scope>NUCLEOTIDE SEQUENCE [LARGE SCALE GENOMIC DNA]</scope>
    <source>
        <strain evidence="2 3">IMI 309622</strain>
    </source>
</reference>
<dbReference type="Proteomes" id="UP001240678">
    <property type="component" value="Unassembled WGS sequence"/>
</dbReference>
<accession>A0AAI9YIG8</accession>
<name>A0AAI9YIG8_9PEZI</name>
<feature type="signal peptide" evidence="1">
    <location>
        <begin position="1"/>
        <end position="18"/>
    </location>
</feature>